<dbReference type="Proteomes" id="UP001595765">
    <property type="component" value="Unassembled WGS sequence"/>
</dbReference>
<organism evidence="3 4">
    <name type="scientific">Streptomyces polygonati</name>
    <dbReference type="NCBI Taxonomy" id="1617087"/>
    <lineage>
        <taxon>Bacteria</taxon>
        <taxon>Bacillati</taxon>
        <taxon>Actinomycetota</taxon>
        <taxon>Actinomycetes</taxon>
        <taxon>Kitasatosporales</taxon>
        <taxon>Streptomycetaceae</taxon>
        <taxon>Streptomyces</taxon>
    </lineage>
</organism>
<accession>A0ABV8I1N2</accession>
<evidence type="ECO:0000313" key="3">
    <source>
        <dbReference type="EMBL" id="MFC4035956.1"/>
    </source>
</evidence>
<feature type="domain" description="O-acyltransferase WSD1-like N-terminal" evidence="2">
    <location>
        <begin position="174"/>
        <end position="242"/>
    </location>
</feature>
<sequence length="487" mass="51703">MDRLRSNPVDQFFVDLDDAAPHYPLHHTHVLRFHGAPPTRERLAAHLASRLHLVPELGFRPGSPHGHWERSADAGLEAHLRIVRLGGGGHFGTRVGRQLGARVGAQIGAPAGTRPGAYATTAASAPATTPAGSAAGPRPALPGTRAHLGTLPPPPAGPAPRTPDPVGADPEAGFARAVQALLEASLSPLGPVWDIWLLEGWAPGEFAIAYRSHHAFQDAGAAGETTRRLFGPPDAEPVRAPRARPGRLAVLAHVPRVVADLVTTRTRTRGSFVPPAGGHGTRVAVSEPVDLDQLRAIGEAHGASVNQVYLAGLCGALAGVFEERDPYVCVPMSTARPGDGLSGLGNRLSMLRVELPCAEPSPQRRMELILRRTASARTPERRACTSAMIGLCPDALARWTVRNYLQPRRTQLVASNRALPGGLSFDGIAAHTALFVPPLIPGHRGFCFFSTFERKARLAVVFPAGSANWPAVPERWLESLEELATLG</sequence>
<dbReference type="RefSeq" id="WP_386436792.1">
    <property type="nucleotide sequence ID" value="NZ_JBHSBB010000030.1"/>
</dbReference>
<evidence type="ECO:0000256" key="1">
    <source>
        <dbReference type="SAM" id="MobiDB-lite"/>
    </source>
</evidence>
<protein>
    <submittedName>
        <fullName evidence="3">Wax ester/triacylglycerol synthase domain-containing protein</fullName>
    </submittedName>
</protein>
<dbReference type="Pfam" id="PF03007">
    <property type="entry name" value="WS_DGAT_cat"/>
    <property type="match status" value="1"/>
</dbReference>
<evidence type="ECO:0000259" key="2">
    <source>
        <dbReference type="Pfam" id="PF03007"/>
    </source>
</evidence>
<dbReference type="InterPro" id="IPR004255">
    <property type="entry name" value="O-acyltransferase_WSD1_N"/>
</dbReference>
<feature type="compositionally biased region" description="Pro residues" evidence="1">
    <location>
        <begin position="151"/>
        <end position="163"/>
    </location>
</feature>
<reference evidence="4" key="1">
    <citation type="journal article" date="2019" name="Int. J. Syst. Evol. Microbiol.">
        <title>The Global Catalogue of Microorganisms (GCM) 10K type strain sequencing project: providing services to taxonomists for standard genome sequencing and annotation.</title>
        <authorList>
            <consortium name="The Broad Institute Genomics Platform"/>
            <consortium name="The Broad Institute Genome Sequencing Center for Infectious Disease"/>
            <person name="Wu L."/>
            <person name="Ma J."/>
        </authorList>
    </citation>
    <scope>NUCLEOTIDE SEQUENCE [LARGE SCALE GENOMIC DNA]</scope>
    <source>
        <strain evidence="4">CGMCC 4.7237</strain>
    </source>
</reference>
<gene>
    <name evidence="3" type="ORF">ACFO3J_31500</name>
</gene>
<evidence type="ECO:0000313" key="4">
    <source>
        <dbReference type="Proteomes" id="UP001595765"/>
    </source>
</evidence>
<keyword evidence="4" id="KW-1185">Reference proteome</keyword>
<dbReference type="EMBL" id="JBHSBB010000030">
    <property type="protein sequence ID" value="MFC4035956.1"/>
    <property type="molecule type" value="Genomic_DNA"/>
</dbReference>
<name>A0ABV8I1N2_9ACTN</name>
<feature type="compositionally biased region" description="Low complexity" evidence="1">
    <location>
        <begin position="118"/>
        <end position="143"/>
    </location>
</feature>
<proteinExistence type="predicted"/>
<comment type="caution">
    <text evidence="3">The sequence shown here is derived from an EMBL/GenBank/DDBJ whole genome shotgun (WGS) entry which is preliminary data.</text>
</comment>
<feature type="region of interest" description="Disordered" evidence="1">
    <location>
        <begin position="118"/>
        <end position="170"/>
    </location>
</feature>